<dbReference type="EMBL" id="BMFJ01000001">
    <property type="protein sequence ID" value="GGE19505.1"/>
    <property type="molecule type" value="Genomic_DNA"/>
</dbReference>
<sequence length="87" mass="8863">MIFAALPSSGKAGPLRLMSWPDGSWAMSLSCGPGDVTAQGPGWTRGSGWEGRASAEPGKPRGGFPIRLAYGVPADSLSGLADPPIHS</sequence>
<gene>
    <name evidence="1" type="ORF">GCM10011360_05340</name>
</gene>
<reference evidence="2" key="1">
    <citation type="journal article" date="2019" name="Int. J. Syst. Evol. Microbiol.">
        <title>The Global Catalogue of Microorganisms (GCM) 10K type strain sequencing project: providing services to taxonomists for standard genome sequencing and annotation.</title>
        <authorList>
            <consortium name="The Broad Institute Genomics Platform"/>
            <consortium name="The Broad Institute Genome Sequencing Center for Infectious Disease"/>
            <person name="Wu L."/>
            <person name="Ma J."/>
        </authorList>
    </citation>
    <scope>NUCLEOTIDE SEQUENCE [LARGE SCALE GENOMIC DNA]</scope>
    <source>
        <strain evidence="2">CGMCC 1.12664</strain>
    </source>
</reference>
<keyword evidence="2" id="KW-1185">Reference proteome</keyword>
<dbReference type="AlphaFoldDB" id="A0A917EBU3"/>
<accession>A0A917EBU3</accession>
<proteinExistence type="predicted"/>
<name>A0A917EBU3_9RHOB</name>
<organism evidence="1 2">
    <name type="scientific">Primorskyibacter flagellatus</name>
    <dbReference type="NCBI Taxonomy" id="1387277"/>
    <lineage>
        <taxon>Bacteria</taxon>
        <taxon>Pseudomonadati</taxon>
        <taxon>Pseudomonadota</taxon>
        <taxon>Alphaproteobacteria</taxon>
        <taxon>Rhodobacterales</taxon>
        <taxon>Roseobacteraceae</taxon>
        <taxon>Primorskyibacter</taxon>
    </lineage>
</organism>
<evidence type="ECO:0000313" key="1">
    <source>
        <dbReference type="EMBL" id="GGE19505.1"/>
    </source>
</evidence>
<comment type="caution">
    <text evidence="1">The sequence shown here is derived from an EMBL/GenBank/DDBJ whole genome shotgun (WGS) entry which is preliminary data.</text>
</comment>
<evidence type="ECO:0000313" key="2">
    <source>
        <dbReference type="Proteomes" id="UP000612855"/>
    </source>
</evidence>
<dbReference type="Proteomes" id="UP000612855">
    <property type="component" value="Unassembled WGS sequence"/>
</dbReference>
<protein>
    <submittedName>
        <fullName evidence="1">Uncharacterized protein</fullName>
    </submittedName>
</protein>